<protein>
    <submittedName>
        <fullName evidence="3">Uncharacterized protein</fullName>
    </submittedName>
</protein>
<feature type="compositionally biased region" description="Polar residues" evidence="2">
    <location>
        <begin position="654"/>
        <end position="663"/>
    </location>
</feature>
<evidence type="ECO:0000256" key="2">
    <source>
        <dbReference type="SAM" id="MobiDB-lite"/>
    </source>
</evidence>
<dbReference type="EMBL" id="JAGKQM010000012">
    <property type="protein sequence ID" value="KAH0898882.1"/>
    <property type="molecule type" value="Genomic_DNA"/>
</dbReference>
<dbReference type="Proteomes" id="UP000824890">
    <property type="component" value="Unassembled WGS sequence"/>
</dbReference>
<evidence type="ECO:0000256" key="1">
    <source>
        <dbReference type="SAM" id="Coils"/>
    </source>
</evidence>
<organism evidence="3 4">
    <name type="scientific">Brassica napus</name>
    <name type="common">Rape</name>
    <dbReference type="NCBI Taxonomy" id="3708"/>
    <lineage>
        <taxon>Eukaryota</taxon>
        <taxon>Viridiplantae</taxon>
        <taxon>Streptophyta</taxon>
        <taxon>Embryophyta</taxon>
        <taxon>Tracheophyta</taxon>
        <taxon>Spermatophyta</taxon>
        <taxon>Magnoliopsida</taxon>
        <taxon>eudicotyledons</taxon>
        <taxon>Gunneridae</taxon>
        <taxon>Pentapetalae</taxon>
        <taxon>rosids</taxon>
        <taxon>malvids</taxon>
        <taxon>Brassicales</taxon>
        <taxon>Brassicaceae</taxon>
        <taxon>Brassiceae</taxon>
        <taxon>Brassica</taxon>
    </lineage>
</organism>
<name>A0ABQ8B310_BRANA</name>
<feature type="region of interest" description="Disordered" evidence="2">
    <location>
        <begin position="635"/>
        <end position="663"/>
    </location>
</feature>
<feature type="non-terminal residue" evidence="3">
    <location>
        <position position="843"/>
    </location>
</feature>
<accession>A0ABQ8B310</accession>
<feature type="coiled-coil region" evidence="1">
    <location>
        <begin position="727"/>
        <end position="789"/>
    </location>
</feature>
<evidence type="ECO:0000313" key="3">
    <source>
        <dbReference type="EMBL" id="KAH0898882.1"/>
    </source>
</evidence>
<feature type="non-terminal residue" evidence="3">
    <location>
        <position position="1"/>
    </location>
</feature>
<sequence>IWTIRIMSKRSASSVPTAADRARLKIRMDSPVSRSDSSSEPCEGSDCDLMAPLPLSCVYAAPHWWILPRRSVRTIWRNGGVGIRFLLPLSSESLLQKNVLPATSQGRSLSTKLSLTPASGGDSCSDCWADSLIPDLGLALFIEPLISCRRCRSSGLLMTGLEAGASFVGGPGWSSGSPRIWTIRIMSKRSASSVPTAADRARLKIRMDSPVSRSDSSSEPCEGSDCDLMAPLPLSCVYAAPHWWILPRRSVRTIWRNGGVGIRFLLPLSSESLLQKNVLPATSQGRSLSTKLSLTPASGGPIPLYQTWIWTIRIMSKRSASSVPTAADRARLKIRMDSPVSRSDSSSEPCEGSDCDLMAPLPLSCVYAAPHWWILPRRSVRTIWRNGGVGIRFLLPLSSESLLQKNVLPATSQGRSLSTKLSLTPASGGDSCSDCWFMQPFRDLAFSAEPSGLENPHSYPKSGRLGVLFAYHLAPLNGGEGRFHLCPRSGLPIVGELQKSDRKGPVFNKTGSSYRWNFIGRTRLILLLVDHPFDPMFLCSRDSPCSRRRRVSCYPGTTASCRSSPARRYCNVAAFGVSVPLPCLLYFNQFLTIVFYPGDMAGGVANDPLWPTRKRRSSRSASGDEVMITGSRRSTVVKLEPSASLPGKRPKSGGVTTRSAQQSADMARSAGSLVVALSNLNLNVFPQDGTVLPIGDPSEVVQVLQEGLFRTVSQLYHLRERLSNEGLPTLREEIEDLKRQVSGESDQRATRELEIRDLKDKVKDLEKVAEASSADALATSQKNQELEEEIDPLKAAAETFKFEMVIAVNGARVVARWELMSEWLRKQSAQWDLVTALEQYKAV</sequence>
<reference evidence="3 4" key="1">
    <citation type="submission" date="2021-05" db="EMBL/GenBank/DDBJ databases">
        <title>Genome Assembly of Synthetic Allotetraploid Brassica napus Reveals Homoeologous Exchanges between Subgenomes.</title>
        <authorList>
            <person name="Davis J.T."/>
        </authorList>
    </citation>
    <scope>NUCLEOTIDE SEQUENCE [LARGE SCALE GENOMIC DNA]</scope>
    <source>
        <strain evidence="4">cv. Da-Ae</strain>
        <tissue evidence="3">Seedling</tissue>
    </source>
</reference>
<keyword evidence="4" id="KW-1185">Reference proteome</keyword>
<proteinExistence type="predicted"/>
<evidence type="ECO:0000313" key="4">
    <source>
        <dbReference type="Proteomes" id="UP000824890"/>
    </source>
</evidence>
<keyword evidence="1" id="KW-0175">Coiled coil</keyword>
<gene>
    <name evidence="3" type="ORF">HID58_048450</name>
</gene>
<comment type="caution">
    <text evidence="3">The sequence shown here is derived from an EMBL/GenBank/DDBJ whole genome shotgun (WGS) entry which is preliminary data.</text>
</comment>